<evidence type="ECO:0000313" key="13">
    <source>
        <dbReference type="Proteomes" id="UP001055125"/>
    </source>
</evidence>
<dbReference type="InterPro" id="IPR001610">
    <property type="entry name" value="PAC"/>
</dbReference>
<gene>
    <name evidence="12" type="primary">norR</name>
    <name evidence="12" type="ORF">OCOJLMKI_4108</name>
</gene>
<dbReference type="InterPro" id="IPR035965">
    <property type="entry name" value="PAS-like_dom_sf"/>
</dbReference>
<dbReference type="Pfam" id="PF00158">
    <property type="entry name" value="Sigma54_activat"/>
    <property type="match status" value="1"/>
</dbReference>
<dbReference type="Proteomes" id="UP001055125">
    <property type="component" value="Unassembled WGS sequence"/>
</dbReference>
<dbReference type="Pfam" id="PF13188">
    <property type="entry name" value="PAS_8"/>
    <property type="match status" value="1"/>
</dbReference>
<dbReference type="CDD" id="cd00130">
    <property type="entry name" value="PAS"/>
    <property type="match status" value="2"/>
</dbReference>
<dbReference type="SMART" id="SM00086">
    <property type="entry name" value="PAC"/>
    <property type="match status" value="1"/>
</dbReference>
<dbReference type="SUPFAM" id="SSF55785">
    <property type="entry name" value="PYP-like sensor domain (PAS domain)"/>
    <property type="match status" value="2"/>
</dbReference>
<dbReference type="InterPro" id="IPR000700">
    <property type="entry name" value="PAS-assoc_C"/>
</dbReference>
<dbReference type="InterPro" id="IPR027417">
    <property type="entry name" value="P-loop_NTPase"/>
</dbReference>
<dbReference type="PANTHER" id="PTHR32071:SF117">
    <property type="entry name" value="PTS-DEPENDENT DIHYDROXYACETONE KINASE OPERON REGULATORY PROTEIN-RELATED"/>
    <property type="match status" value="1"/>
</dbReference>
<keyword evidence="13" id="KW-1185">Reference proteome</keyword>
<evidence type="ECO:0000259" key="11">
    <source>
        <dbReference type="PROSITE" id="PS50113"/>
    </source>
</evidence>
<keyword evidence="6" id="KW-0804">Transcription</keyword>
<dbReference type="PROSITE" id="PS50045">
    <property type="entry name" value="SIGMA54_INTERACT_4"/>
    <property type="match status" value="1"/>
</dbReference>
<dbReference type="SMART" id="SM00382">
    <property type="entry name" value="AAA"/>
    <property type="match status" value="1"/>
</dbReference>
<dbReference type="EMBL" id="BPQP01000071">
    <property type="protein sequence ID" value="GJD96881.1"/>
    <property type="molecule type" value="Genomic_DNA"/>
</dbReference>
<evidence type="ECO:0000259" key="9">
    <source>
        <dbReference type="PROSITE" id="PS50045"/>
    </source>
</evidence>
<dbReference type="InterPro" id="IPR058031">
    <property type="entry name" value="AAA_lid_NorR"/>
</dbReference>
<evidence type="ECO:0000256" key="6">
    <source>
        <dbReference type="ARBA" id="ARBA00023163"/>
    </source>
</evidence>
<dbReference type="InterPro" id="IPR025944">
    <property type="entry name" value="Sigma_54_int_dom_CS"/>
</dbReference>
<accession>A0ABQ4S1K6</accession>
<dbReference type="InterPro" id="IPR003593">
    <property type="entry name" value="AAA+_ATPase"/>
</dbReference>
<keyword evidence="5" id="KW-0010">Activator</keyword>
<dbReference type="PROSITE" id="PS00675">
    <property type="entry name" value="SIGMA54_INTERACT_1"/>
    <property type="match status" value="1"/>
</dbReference>
<sequence length="665" mass="73762">MSPHDTSVSAEISSPLWGEVGVVPLGERAGHAATPTSNSSPQGGGEALGPVFHGAPEAMLVLDPSADAICDANPAAARLLGYDRETLRAMRVTALHPDQVPTLIVFTQAVQARGRDWTHALSPRHAEGHGLNVEYSGALLPGDPNRILVSLFDLDERRRRLVDTEADAHMRAGLTEWQRMERIFRDIERENQLILRAAGEGIYGVNAEGITTFINPAAERMLGWQAADLVGRDMHSTVHHSHPDGCHYPHHDCPIYAAFRDGAVHQVDTEVFWRRDGTPISVEYTSTPIRDRGRLLGAVIVFRDISQRREADERLRNALAEVDSLRERLELENAYLREEIREGGHHQGIIGRAPATEAVRRQIDLVAGTDATVLVTGESGTGKELVARAIHEASRRRDRPLIRVNCAAVPRELFESEFFGHARGAFTGALRDRVGRFELADGGTLFLDEVGEIPLDLQGKLLRVLQERQFERIGEERTRAVDVRLVAATNRDLKSEVKRGRFREDLYFRLNVFPINAAPLRERPEDIPLIAQHFVRNVARRLNLPELRLTEGDVRRLTRYDWPGNVRELENIIERAAILAVRGRLRFDLPEPEASATVEPARPAALVPTAPPTEAERRARDRADIAAALAISNGRVFGPGGAAEILGLKPTTLASRIKALGLRRR</sequence>
<evidence type="ECO:0000256" key="3">
    <source>
        <dbReference type="ARBA" id="ARBA00023015"/>
    </source>
</evidence>
<evidence type="ECO:0000256" key="7">
    <source>
        <dbReference type="SAM" id="Coils"/>
    </source>
</evidence>
<dbReference type="InterPro" id="IPR025662">
    <property type="entry name" value="Sigma_54_int_dom_ATP-bd_1"/>
</dbReference>
<dbReference type="Pfam" id="PF00989">
    <property type="entry name" value="PAS"/>
    <property type="match status" value="1"/>
</dbReference>
<feature type="domain" description="PAS" evidence="10">
    <location>
        <begin position="44"/>
        <end position="98"/>
    </location>
</feature>
<dbReference type="PROSITE" id="PS50112">
    <property type="entry name" value="PAS"/>
    <property type="match status" value="2"/>
</dbReference>
<dbReference type="SUPFAM" id="SSF52540">
    <property type="entry name" value="P-loop containing nucleoside triphosphate hydrolases"/>
    <property type="match status" value="1"/>
</dbReference>
<keyword evidence="2" id="KW-0067">ATP-binding</keyword>
<keyword evidence="3" id="KW-0805">Transcription regulation</keyword>
<keyword evidence="1" id="KW-0547">Nucleotide-binding</keyword>
<dbReference type="NCBIfam" id="TIGR00229">
    <property type="entry name" value="sensory_box"/>
    <property type="match status" value="1"/>
</dbReference>
<dbReference type="InterPro" id="IPR025943">
    <property type="entry name" value="Sigma_54_int_dom_ATP-bd_2"/>
</dbReference>
<protein>
    <submittedName>
        <fullName evidence="12">Anaerobic nitric oxide reductase transcription regulator NorR</fullName>
    </submittedName>
</protein>
<dbReference type="PROSITE" id="PS50113">
    <property type="entry name" value="PAC"/>
    <property type="match status" value="1"/>
</dbReference>
<evidence type="ECO:0000313" key="12">
    <source>
        <dbReference type="EMBL" id="GJD96881.1"/>
    </source>
</evidence>
<keyword evidence="7" id="KW-0175">Coiled coil</keyword>
<dbReference type="Gene3D" id="1.10.8.60">
    <property type="match status" value="1"/>
</dbReference>
<evidence type="ECO:0000259" key="10">
    <source>
        <dbReference type="PROSITE" id="PS50112"/>
    </source>
</evidence>
<organism evidence="12 13">
    <name type="scientific">Methylobacterium iners</name>
    <dbReference type="NCBI Taxonomy" id="418707"/>
    <lineage>
        <taxon>Bacteria</taxon>
        <taxon>Pseudomonadati</taxon>
        <taxon>Pseudomonadota</taxon>
        <taxon>Alphaproteobacteria</taxon>
        <taxon>Hyphomicrobiales</taxon>
        <taxon>Methylobacteriaceae</taxon>
        <taxon>Methylobacterium</taxon>
    </lineage>
</organism>
<dbReference type="Gene3D" id="3.30.450.20">
    <property type="entry name" value="PAS domain"/>
    <property type="match status" value="2"/>
</dbReference>
<reference evidence="12" key="2">
    <citation type="submission" date="2021-08" db="EMBL/GenBank/DDBJ databases">
        <authorList>
            <person name="Tani A."/>
            <person name="Ola A."/>
            <person name="Ogura Y."/>
            <person name="Katsura K."/>
            <person name="Hayashi T."/>
        </authorList>
    </citation>
    <scope>NUCLEOTIDE SEQUENCE</scope>
    <source>
        <strain evidence="12">DSM 19015</strain>
    </source>
</reference>
<proteinExistence type="predicted"/>
<dbReference type="CDD" id="cd00009">
    <property type="entry name" value="AAA"/>
    <property type="match status" value="1"/>
</dbReference>
<dbReference type="InterPro" id="IPR002078">
    <property type="entry name" value="Sigma_54_int"/>
</dbReference>
<dbReference type="PROSITE" id="PS00676">
    <property type="entry name" value="SIGMA54_INTERACT_2"/>
    <property type="match status" value="1"/>
</dbReference>
<dbReference type="InterPro" id="IPR013767">
    <property type="entry name" value="PAS_fold"/>
</dbReference>
<dbReference type="Gene3D" id="3.40.50.300">
    <property type="entry name" value="P-loop containing nucleotide triphosphate hydrolases"/>
    <property type="match status" value="1"/>
</dbReference>
<dbReference type="PANTHER" id="PTHR32071">
    <property type="entry name" value="TRANSCRIPTIONAL REGULATORY PROTEIN"/>
    <property type="match status" value="1"/>
</dbReference>
<dbReference type="InterPro" id="IPR000014">
    <property type="entry name" value="PAS"/>
</dbReference>
<keyword evidence="4" id="KW-0238">DNA-binding</keyword>
<dbReference type="SMART" id="SM00091">
    <property type="entry name" value="PAS"/>
    <property type="match status" value="2"/>
</dbReference>
<dbReference type="PROSITE" id="PS00688">
    <property type="entry name" value="SIGMA54_INTERACT_3"/>
    <property type="match status" value="1"/>
</dbReference>
<comment type="caution">
    <text evidence="12">The sequence shown here is derived from an EMBL/GenBank/DDBJ whole genome shotgun (WGS) entry which is preliminary data.</text>
</comment>
<feature type="domain" description="Sigma-54 factor interaction" evidence="9">
    <location>
        <begin position="349"/>
        <end position="578"/>
    </location>
</feature>
<evidence type="ECO:0000256" key="2">
    <source>
        <dbReference type="ARBA" id="ARBA00022840"/>
    </source>
</evidence>
<evidence type="ECO:0000256" key="8">
    <source>
        <dbReference type="SAM" id="MobiDB-lite"/>
    </source>
</evidence>
<evidence type="ECO:0000256" key="1">
    <source>
        <dbReference type="ARBA" id="ARBA00022741"/>
    </source>
</evidence>
<dbReference type="Pfam" id="PF25601">
    <property type="entry name" value="AAA_lid_14"/>
    <property type="match status" value="1"/>
</dbReference>
<feature type="region of interest" description="Disordered" evidence="8">
    <location>
        <begin position="29"/>
        <end position="48"/>
    </location>
</feature>
<name>A0ABQ4S1K6_9HYPH</name>
<feature type="domain" description="PAC" evidence="11">
    <location>
        <begin position="265"/>
        <end position="317"/>
    </location>
</feature>
<evidence type="ECO:0000256" key="4">
    <source>
        <dbReference type="ARBA" id="ARBA00023125"/>
    </source>
</evidence>
<evidence type="ECO:0000256" key="5">
    <source>
        <dbReference type="ARBA" id="ARBA00023159"/>
    </source>
</evidence>
<feature type="coiled-coil region" evidence="7">
    <location>
        <begin position="308"/>
        <end position="339"/>
    </location>
</feature>
<reference evidence="12" key="1">
    <citation type="journal article" date="2021" name="Front. Microbiol.">
        <title>Comprehensive Comparative Genomics and Phenotyping of Methylobacterium Species.</title>
        <authorList>
            <person name="Alessa O."/>
            <person name="Ogura Y."/>
            <person name="Fujitani Y."/>
            <person name="Takami H."/>
            <person name="Hayashi T."/>
            <person name="Sahin N."/>
            <person name="Tani A."/>
        </authorList>
    </citation>
    <scope>NUCLEOTIDE SEQUENCE</scope>
    <source>
        <strain evidence="12">DSM 19015</strain>
    </source>
</reference>
<feature type="domain" description="PAS" evidence="10">
    <location>
        <begin position="187"/>
        <end position="244"/>
    </location>
</feature>